<sequence>MDFETVRNHYGSVIVLITFLSRIIFVGFCWSYGTVIVHFKKEYPMISDTELSWIGSIGQSFGGLLAPVIFFLVRRYGYQIPFIFSLVTCIISLLISSIVHNIHWLLITYSFPYGFANSVIFILGTLICGLYYPISQYSKHILVMCIISTGFPMGYHIMSALIFSSIERYGWQSMKRHIALLELLASCILGPIFTAKYIPNTTSEHYRTTITVTQNNNNNRRIYFSLPIIIWMLGIFTTVSAINNFLLHLHVYLEYFAIPPARADLWFRLHGLFDALFRLLIPIFIHFYPMNIIYLFPICVFTGLIFLLLIFGLLYTSINALAVLPIILFGFTSAVTTSLQYTVSNQLFESDQTEQGYIYHVIITSLGLIFGPVVGGIFLDRTRSYKSIILTSIVFLWISFISFGITILLSNKKKKNNNESEQNQISTL</sequence>
<feature type="transmembrane region" description="Helical" evidence="2">
    <location>
        <begin position="178"/>
        <end position="198"/>
    </location>
</feature>
<evidence type="ECO:0000313" key="5">
    <source>
        <dbReference type="Proteomes" id="UP000663889"/>
    </source>
</evidence>
<protein>
    <recommendedName>
        <fullName evidence="3">Major facilitator superfamily (MFS) profile domain-containing protein</fullName>
    </recommendedName>
</protein>
<comment type="subcellular location">
    <subcellularLocation>
        <location evidence="1">Membrane</location>
        <topology evidence="1">Multi-pass membrane protein</topology>
    </subcellularLocation>
</comment>
<feature type="transmembrane region" description="Helical" evidence="2">
    <location>
        <begin position="53"/>
        <end position="73"/>
    </location>
</feature>
<dbReference type="PANTHER" id="PTHR11360:SF172">
    <property type="entry name" value="MAJOR FACILITATOR SUPERFAMILY (MFS) PROFILE DOMAIN-CONTAINING PROTEIN"/>
    <property type="match status" value="1"/>
</dbReference>
<gene>
    <name evidence="4" type="ORF">SEV965_LOCUS21384</name>
</gene>
<feature type="transmembrane region" description="Helical" evidence="2">
    <location>
        <begin position="141"/>
        <end position="166"/>
    </location>
</feature>
<evidence type="ECO:0000313" key="4">
    <source>
        <dbReference type="EMBL" id="CAF1205522.1"/>
    </source>
</evidence>
<feature type="transmembrane region" description="Helical" evidence="2">
    <location>
        <begin position="222"/>
        <end position="245"/>
    </location>
</feature>
<organism evidence="4 5">
    <name type="scientific">Rotaria sordida</name>
    <dbReference type="NCBI Taxonomy" id="392033"/>
    <lineage>
        <taxon>Eukaryota</taxon>
        <taxon>Metazoa</taxon>
        <taxon>Spiralia</taxon>
        <taxon>Gnathifera</taxon>
        <taxon>Rotifera</taxon>
        <taxon>Eurotatoria</taxon>
        <taxon>Bdelloidea</taxon>
        <taxon>Philodinida</taxon>
        <taxon>Philodinidae</taxon>
        <taxon>Rotaria</taxon>
    </lineage>
</organism>
<feature type="domain" description="Major facilitator superfamily (MFS) profile" evidence="3">
    <location>
        <begin position="1"/>
        <end position="414"/>
    </location>
</feature>
<keyword evidence="2" id="KW-0472">Membrane</keyword>
<comment type="caution">
    <text evidence="4">The sequence shown here is derived from an EMBL/GenBank/DDBJ whole genome shotgun (WGS) entry which is preliminary data.</text>
</comment>
<feature type="transmembrane region" description="Helical" evidence="2">
    <location>
        <begin position="321"/>
        <end position="344"/>
    </location>
</feature>
<feature type="transmembrane region" description="Helical" evidence="2">
    <location>
        <begin position="12"/>
        <end position="33"/>
    </location>
</feature>
<dbReference type="InterPro" id="IPR036259">
    <property type="entry name" value="MFS_trans_sf"/>
</dbReference>
<dbReference type="SUPFAM" id="SSF103473">
    <property type="entry name" value="MFS general substrate transporter"/>
    <property type="match status" value="1"/>
</dbReference>
<dbReference type="GO" id="GO:0016020">
    <property type="term" value="C:membrane"/>
    <property type="evidence" value="ECO:0007669"/>
    <property type="project" value="UniProtKB-SubCell"/>
</dbReference>
<dbReference type="Pfam" id="PF07690">
    <property type="entry name" value="MFS_1"/>
    <property type="match status" value="1"/>
</dbReference>
<evidence type="ECO:0000256" key="2">
    <source>
        <dbReference type="SAM" id="Phobius"/>
    </source>
</evidence>
<feature type="transmembrane region" description="Helical" evidence="2">
    <location>
        <begin position="356"/>
        <end position="379"/>
    </location>
</feature>
<feature type="transmembrane region" description="Helical" evidence="2">
    <location>
        <begin position="292"/>
        <end position="315"/>
    </location>
</feature>
<dbReference type="InterPro" id="IPR050327">
    <property type="entry name" value="Proton-linked_MCT"/>
</dbReference>
<feature type="transmembrane region" description="Helical" evidence="2">
    <location>
        <begin position="111"/>
        <end position="134"/>
    </location>
</feature>
<keyword evidence="2" id="KW-1133">Transmembrane helix</keyword>
<proteinExistence type="predicted"/>
<dbReference type="PROSITE" id="PS50850">
    <property type="entry name" value="MFS"/>
    <property type="match status" value="1"/>
</dbReference>
<evidence type="ECO:0000259" key="3">
    <source>
        <dbReference type="PROSITE" id="PS50850"/>
    </source>
</evidence>
<dbReference type="Proteomes" id="UP000663889">
    <property type="component" value="Unassembled WGS sequence"/>
</dbReference>
<name>A0A814WU19_9BILA</name>
<reference evidence="4" key="1">
    <citation type="submission" date="2021-02" db="EMBL/GenBank/DDBJ databases">
        <authorList>
            <person name="Nowell W R."/>
        </authorList>
    </citation>
    <scope>NUCLEOTIDE SEQUENCE</scope>
</reference>
<dbReference type="InterPro" id="IPR011701">
    <property type="entry name" value="MFS"/>
</dbReference>
<dbReference type="Gene3D" id="1.20.1250.20">
    <property type="entry name" value="MFS general substrate transporter like domains"/>
    <property type="match status" value="2"/>
</dbReference>
<evidence type="ECO:0000256" key="1">
    <source>
        <dbReference type="ARBA" id="ARBA00004141"/>
    </source>
</evidence>
<dbReference type="EMBL" id="CAJNOU010001445">
    <property type="protein sequence ID" value="CAF1205522.1"/>
    <property type="molecule type" value="Genomic_DNA"/>
</dbReference>
<accession>A0A814WU19</accession>
<feature type="transmembrane region" description="Helical" evidence="2">
    <location>
        <begin position="80"/>
        <end position="99"/>
    </location>
</feature>
<dbReference type="GO" id="GO:0008028">
    <property type="term" value="F:monocarboxylic acid transmembrane transporter activity"/>
    <property type="evidence" value="ECO:0007669"/>
    <property type="project" value="TreeGrafter"/>
</dbReference>
<dbReference type="PANTHER" id="PTHR11360">
    <property type="entry name" value="MONOCARBOXYLATE TRANSPORTER"/>
    <property type="match status" value="1"/>
</dbReference>
<feature type="transmembrane region" description="Helical" evidence="2">
    <location>
        <begin position="265"/>
        <end position="285"/>
    </location>
</feature>
<dbReference type="InterPro" id="IPR020846">
    <property type="entry name" value="MFS_dom"/>
</dbReference>
<keyword evidence="2" id="KW-0812">Transmembrane</keyword>
<feature type="transmembrane region" description="Helical" evidence="2">
    <location>
        <begin position="385"/>
        <end position="409"/>
    </location>
</feature>
<dbReference type="AlphaFoldDB" id="A0A814WU19"/>